<accession>A0AAF0Q5K3</accession>
<evidence type="ECO:0000256" key="1">
    <source>
        <dbReference type="SAM" id="MobiDB-lite"/>
    </source>
</evidence>
<evidence type="ECO:0000313" key="4">
    <source>
        <dbReference type="Proteomes" id="UP001234989"/>
    </source>
</evidence>
<name>A0AAF0Q5K3_SOLVR</name>
<keyword evidence="4" id="KW-1185">Reference proteome</keyword>
<feature type="transmembrane region" description="Helical" evidence="2">
    <location>
        <begin position="35"/>
        <end position="54"/>
    </location>
</feature>
<evidence type="ECO:0000313" key="3">
    <source>
        <dbReference type="EMBL" id="WMV17369.1"/>
    </source>
</evidence>
<evidence type="ECO:0000256" key="2">
    <source>
        <dbReference type="SAM" id="Phobius"/>
    </source>
</evidence>
<dbReference type="AlphaFoldDB" id="A0AAF0Q5K3"/>
<organism evidence="3 4">
    <name type="scientific">Solanum verrucosum</name>
    <dbReference type="NCBI Taxonomy" id="315347"/>
    <lineage>
        <taxon>Eukaryota</taxon>
        <taxon>Viridiplantae</taxon>
        <taxon>Streptophyta</taxon>
        <taxon>Embryophyta</taxon>
        <taxon>Tracheophyta</taxon>
        <taxon>Spermatophyta</taxon>
        <taxon>Magnoliopsida</taxon>
        <taxon>eudicotyledons</taxon>
        <taxon>Gunneridae</taxon>
        <taxon>Pentapetalae</taxon>
        <taxon>asterids</taxon>
        <taxon>lamiids</taxon>
        <taxon>Solanales</taxon>
        <taxon>Solanaceae</taxon>
        <taxon>Solanoideae</taxon>
        <taxon>Solaneae</taxon>
        <taxon>Solanum</taxon>
    </lineage>
</organism>
<sequence length="71" mass="8546">MTHETVSEQNRAIGLQQGEGDRRKRKVKTRCYRKSIDFSFASSLLWIFLMRLLYYTPYTYCCSFNMITDLY</sequence>
<dbReference type="EMBL" id="CP133613">
    <property type="protein sequence ID" value="WMV17369.1"/>
    <property type="molecule type" value="Genomic_DNA"/>
</dbReference>
<reference evidence="3" key="1">
    <citation type="submission" date="2023-08" db="EMBL/GenBank/DDBJ databases">
        <title>A de novo genome assembly of Solanum verrucosum Schlechtendal, a Mexican diploid species geographically isolated from the other diploid A-genome species in potato relatives.</title>
        <authorList>
            <person name="Hosaka K."/>
        </authorList>
    </citation>
    <scope>NUCLEOTIDE SEQUENCE</scope>
    <source>
        <tissue evidence="3">Young leaves</tissue>
    </source>
</reference>
<feature type="region of interest" description="Disordered" evidence="1">
    <location>
        <begin position="1"/>
        <end position="25"/>
    </location>
</feature>
<keyword evidence="2" id="KW-0472">Membrane</keyword>
<protein>
    <submittedName>
        <fullName evidence="3">Uncharacterized protein</fullName>
    </submittedName>
</protein>
<keyword evidence="2" id="KW-1133">Transmembrane helix</keyword>
<proteinExistence type="predicted"/>
<keyword evidence="2" id="KW-0812">Transmembrane</keyword>
<gene>
    <name evidence="3" type="ORF">MTR67_010754</name>
</gene>
<dbReference type="Proteomes" id="UP001234989">
    <property type="component" value="Chromosome 2"/>
</dbReference>